<dbReference type="Proteomes" id="UP001562425">
    <property type="component" value="Unassembled WGS sequence"/>
</dbReference>
<dbReference type="EMBL" id="JBEHCU010005197">
    <property type="protein sequence ID" value="KAL1400584.1"/>
    <property type="molecule type" value="Genomic_DNA"/>
</dbReference>
<evidence type="ECO:0000313" key="3">
    <source>
        <dbReference type="Proteomes" id="UP001562425"/>
    </source>
</evidence>
<dbReference type="AlphaFoldDB" id="A0ABD1DLG0"/>
<reference evidence="2 3" key="1">
    <citation type="submission" date="2024-05" db="EMBL/GenBank/DDBJ databases">
        <title>Culex pipiens pipiens assembly and annotation.</title>
        <authorList>
            <person name="Alout H."/>
            <person name="Durand T."/>
        </authorList>
    </citation>
    <scope>NUCLEOTIDE SEQUENCE [LARGE SCALE GENOMIC DNA]</scope>
    <source>
        <strain evidence="2">HA-2024</strain>
        <tissue evidence="2">Whole body</tissue>
    </source>
</reference>
<keyword evidence="3" id="KW-1185">Reference proteome</keyword>
<gene>
    <name evidence="2" type="ORF">pipiens_007309</name>
</gene>
<organism evidence="2 3">
    <name type="scientific">Culex pipiens pipiens</name>
    <name type="common">Northern house mosquito</name>
    <dbReference type="NCBI Taxonomy" id="38569"/>
    <lineage>
        <taxon>Eukaryota</taxon>
        <taxon>Metazoa</taxon>
        <taxon>Ecdysozoa</taxon>
        <taxon>Arthropoda</taxon>
        <taxon>Hexapoda</taxon>
        <taxon>Insecta</taxon>
        <taxon>Pterygota</taxon>
        <taxon>Neoptera</taxon>
        <taxon>Endopterygota</taxon>
        <taxon>Diptera</taxon>
        <taxon>Nematocera</taxon>
        <taxon>Culicoidea</taxon>
        <taxon>Culicidae</taxon>
        <taxon>Culicinae</taxon>
        <taxon>Culicini</taxon>
        <taxon>Culex</taxon>
        <taxon>Culex</taxon>
    </lineage>
</organism>
<evidence type="ECO:0000256" key="1">
    <source>
        <dbReference type="SAM" id="MobiDB-lite"/>
    </source>
</evidence>
<sequence length="100" mass="11769">MRILNTNKISLTSAFFLGRKVNEKQRKRSRLTRTTEQTRVEVVEMRLPRQNRLPAATWMLRRCYLQGDRQAHLTSMAPALNPEQRSQHRNHPPLPPLVEV</sequence>
<accession>A0ABD1DLG0</accession>
<name>A0ABD1DLG0_CULPP</name>
<proteinExistence type="predicted"/>
<feature type="region of interest" description="Disordered" evidence="1">
    <location>
        <begin position="78"/>
        <end position="100"/>
    </location>
</feature>
<protein>
    <submittedName>
        <fullName evidence="2">Uncharacterized protein</fullName>
    </submittedName>
</protein>
<comment type="caution">
    <text evidence="2">The sequence shown here is derived from an EMBL/GenBank/DDBJ whole genome shotgun (WGS) entry which is preliminary data.</text>
</comment>
<evidence type="ECO:0000313" key="2">
    <source>
        <dbReference type="EMBL" id="KAL1400584.1"/>
    </source>
</evidence>